<feature type="domain" description="DM" evidence="6">
    <location>
        <begin position="51"/>
        <end position="152"/>
    </location>
</feature>
<comment type="subcellular location">
    <subcellularLocation>
        <location evidence="5">Nucleus</location>
    </subcellularLocation>
</comment>
<dbReference type="PANTHER" id="PTHR12322">
    <property type="entry name" value="DOUBLESEX AND MAB-3 RELATED TRANSCRIPTION FACTOR DMRT"/>
    <property type="match status" value="1"/>
</dbReference>
<accession>A0A0D6LJV9</accession>
<evidence type="ECO:0000256" key="3">
    <source>
        <dbReference type="ARBA" id="ARBA00023125"/>
    </source>
</evidence>
<dbReference type="Pfam" id="PF00751">
    <property type="entry name" value="DM"/>
    <property type="match status" value="1"/>
</dbReference>
<evidence type="ECO:0000256" key="4">
    <source>
        <dbReference type="ARBA" id="ARBA00023242"/>
    </source>
</evidence>
<evidence type="ECO:0000313" key="8">
    <source>
        <dbReference type="Proteomes" id="UP000054495"/>
    </source>
</evidence>
<name>A0A0D6LJV9_9BILA</name>
<dbReference type="GO" id="GO:0005634">
    <property type="term" value="C:nucleus"/>
    <property type="evidence" value="ECO:0007669"/>
    <property type="project" value="UniProtKB-SubCell"/>
</dbReference>
<evidence type="ECO:0000259" key="6">
    <source>
        <dbReference type="PROSITE" id="PS50809"/>
    </source>
</evidence>
<dbReference type="GO" id="GO:0000978">
    <property type="term" value="F:RNA polymerase II cis-regulatory region sequence-specific DNA binding"/>
    <property type="evidence" value="ECO:0007669"/>
    <property type="project" value="TreeGrafter"/>
</dbReference>
<sequence length="286" mass="32213">MSANGLNPDKNYNKSLSVDEDEDEEAVEMMLGGFPIAFGGGRMERERKPKCARCRNHGIVSWLKGHKRHCKYKYFKSLEERKCDKLIAEKRGSHRPDYTFCRWVSLVVALRKEERHFVAGRTCDSSRECVCEKCNLIAERQRVMAAQVALKRKQATEDAIALGLRVVAGQVMERLPQGPVWSASTDEDQYMDDRSCNGDVLQAIQHFACIRKVKKCSVFQNCAIQSGSMSRLPSDANQRASFSMESLLQKPLFPSYPWASFFPLVSAVDLSRAAGSVLSSESQSIE</sequence>
<organism evidence="7 8">
    <name type="scientific">Ancylostoma ceylanicum</name>
    <dbReference type="NCBI Taxonomy" id="53326"/>
    <lineage>
        <taxon>Eukaryota</taxon>
        <taxon>Metazoa</taxon>
        <taxon>Ecdysozoa</taxon>
        <taxon>Nematoda</taxon>
        <taxon>Chromadorea</taxon>
        <taxon>Rhabditida</taxon>
        <taxon>Rhabditina</taxon>
        <taxon>Rhabditomorpha</taxon>
        <taxon>Strongyloidea</taxon>
        <taxon>Ancylostomatidae</taxon>
        <taxon>Ancylostomatinae</taxon>
        <taxon>Ancylostoma</taxon>
    </lineage>
</organism>
<keyword evidence="2 5" id="KW-0862">Zinc</keyword>
<evidence type="ECO:0000256" key="5">
    <source>
        <dbReference type="PROSITE-ProRule" id="PRU00070"/>
    </source>
</evidence>
<dbReference type="InterPro" id="IPR001275">
    <property type="entry name" value="DM_DNA-bd"/>
</dbReference>
<protein>
    <submittedName>
        <fullName evidence="7">DM DNA binding domain protein</fullName>
    </submittedName>
</protein>
<reference evidence="7 8" key="1">
    <citation type="submission" date="2013-05" db="EMBL/GenBank/DDBJ databases">
        <title>Draft genome of the parasitic nematode Anyclostoma ceylanicum.</title>
        <authorList>
            <person name="Mitreva M."/>
        </authorList>
    </citation>
    <scope>NUCLEOTIDE SEQUENCE [LARGE SCALE GENOMIC DNA]</scope>
</reference>
<dbReference type="Gene3D" id="4.10.1040.10">
    <property type="entry name" value="DM DNA-binding domain"/>
    <property type="match status" value="2"/>
</dbReference>
<dbReference type="AlphaFoldDB" id="A0A0D6LJV9"/>
<dbReference type="EMBL" id="KE125109">
    <property type="protein sequence ID" value="EPB71448.1"/>
    <property type="molecule type" value="Genomic_DNA"/>
</dbReference>
<dbReference type="GO" id="GO:0046872">
    <property type="term" value="F:metal ion binding"/>
    <property type="evidence" value="ECO:0007669"/>
    <property type="project" value="UniProtKB-KW"/>
</dbReference>
<keyword evidence="3 5" id="KW-0238">DNA-binding</keyword>
<keyword evidence="1 5" id="KW-0479">Metal-binding</keyword>
<dbReference type="InterPro" id="IPR036407">
    <property type="entry name" value="DM_DNA-bd_sf"/>
</dbReference>
<keyword evidence="8" id="KW-1185">Reference proteome</keyword>
<dbReference type="PANTHER" id="PTHR12322:SF119">
    <property type="entry name" value="DOUBLESEX- AND MAB-3-RELATED TRANSCRIPTION FACTOR DMD-4"/>
    <property type="match status" value="1"/>
</dbReference>
<dbReference type="SMART" id="SM00301">
    <property type="entry name" value="DM"/>
    <property type="match status" value="2"/>
</dbReference>
<evidence type="ECO:0000256" key="2">
    <source>
        <dbReference type="ARBA" id="ARBA00022833"/>
    </source>
</evidence>
<dbReference type="Proteomes" id="UP000054495">
    <property type="component" value="Unassembled WGS sequence"/>
</dbReference>
<keyword evidence="4 5" id="KW-0539">Nucleus</keyword>
<dbReference type="SUPFAM" id="SSF82927">
    <property type="entry name" value="Cysteine-rich DNA binding domain, (DM domain)"/>
    <property type="match status" value="1"/>
</dbReference>
<dbReference type="InterPro" id="IPR026607">
    <property type="entry name" value="DMRT"/>
</dbReference>
<gene>
    <name evidence="7" type="ORF">ANCCEY_09465</name>
</gene>
<evidence type="ECO:0000256" key="1">
    <source>
        <dbReference type="ARBA" id="ARBA00022723"/>
    </source>
</evidence>
<dbReference type="PROSITE" id="PS50809">
    <property type="entry name" value="DM_2"/>
    <property type="match status" value="1"/>
</dbReference>
<dbReference type="GO" id="GO:0007548">
    <property type="term" value="P:sex differentiation"/>
    <property type="evidence" value="ECO:0007669"/>
    <property type="project" value="TreeGrafter"/>
</dbReference>
<proteinExistence type="predicted"/>
<feature type="DNA-binding region" description="DM" evidence="5">
    <location>
        <begin position="51"/>
        <end position="152"/>
    </location>
</feature>
<dbReference type="GO" id="GO:0000981">
    <property type="term" value="F:DNA-binding transcription factor activity, RNA polymerase II-specific"/>
    <property type="evidence" value="ECO:0007669"/>
    <property type="project" value="TreeGrafter"/>
</dbReference>
<evidence type="ECO:0000313" key="7">
    <source>
        <dbReference type="EMBL" id="EPB71448.1"/>
    </source>
</evidence>